<keyword evidence="3" id="KW-1185">Reference proteome</keyword>
<organism evidence="2 3">
    <name type="scientific">Ureibacillus massiliensis 4400831 = CIP 108448 = CCUG 49529</name>
    <dbReference type="NCBI Taxonomy" id="1211035"/>
    <lineage>
        <taxon>Bacteria</taxon>
        <taxon>Bacillati</taxon>
        <taxon>Bacillota</taxon>
        <taxon>Bacilli</taxon>
        <taxon>Bacillales</taxon>
        <taxon>Caryophanaceae</taxon>
        <taxon>Ureibacillus</taxon>
    </lineage>
</organism>
<sequence length="404" mass="47421">MGINKYSDLEQSEIIHIFEYFDFPLFFISKSPCGMYYLNYYIEEIQDNVDKWLFCRISNKERIDLIHQKISVLELLNRLKNKERLYYLFIDSNLNDKDIELNVELVNSNNFDHESFPEEDFYVEYDYVTDTEFFKVEEDILDSSKFKMVLKDDENSHDINLDLFLNVLSNLKKSLNDVATDIGNKIMGNKSEHQVNLRIDSLQPSSFGVWIRTEPKDTDLFEVPEKSLSALFEIIEDIQVKNPIEIEEQIEIDESFSINTVKSIKKWLKEISDNEFSLKLEATTKTEGLNKVVSFDRNSFAKLDILTKILEDKSEKYTEQINIEGLLTSINTSNNRFRISTESIGEIGGKMSTDMFKRLKEDKTLQFRVPSLIKAVVEKEVINDYVEDEHSVKYTLIYFEQPVE</sequence>
<reference evidence="2 3" key="1">
    <citation type="submission" date="2014-02" db="EMBL/GenBank/DDBJ databases">
        <title>Draft genome sequence of Lysinibacillus massiliensis CCUG 49529.</title>
        <authorList>
            <person name="Zhang F."/>
            <person name="Wang G."/>
            <person name="Zhang L."/>
        </authorList>
    </citation>
    <scope>NUCLEOTIDE SEQUENCE [LARGE SCALE GENOMIC DNA]</scope>
    <source>
        <strain evidence="2 3">CCUG 49529</strain>
    </source>
</reference>
<evidence type="ECO:0000313" key="3">
    <source>
        <dbReference type="Proteomes" id="UP000030595"/>
    </source>
</evidence>
<proteinExistence type="predicted"/>
<dbReference type="Proteomes" id="UP000030595">
    <property type="component" value="Unassembled WGS sequence"/>
</dbReference>
<dbReference type="OrthoDB" id="507999at2"/>
<gene>
    <name evidence="2" type="ORF">CD30_13160</name>
</gene>
<dbReference type="AlphaFoldDB" id="A0A0A3IZH8"/>
<feature type="domain" description="DUF6575" evidence="1">
    <location>
        <begin position="10"/>
        <end position="171"/>
    </location>
</feature>
<name>A0A0A3IZH8_9BACL</name>
<protein>
    <recommendedName>
        <fullName evidence="1">DUF6575 domain-containing protein</fullName>
    </recommendedName>
</protein>
<evidence type="ECO:0000313" key="2">
    <source>
        <dbReference type="EMBL" id="KGR90189.1"/>
    </source>
</evidence>
<accession>A0A0A3IZH8</accession>
<dbReference type="Pfam" id="PF20215">
    <property type="entry name" value="DUF6575"/>
    <property type="match status" value="1"/>
</dbReference>
<comment type="caution">
    <text evidence="2">The sequence shown here is derived from an EMBL/GenBank/DDBJ whole genome shotgun (WGS) entry which is preliminary data.</text>
</comment>
<dbReference type="eggNOG" id="ENOG50349Z4">
    <property type="taxonomic scope" value="Bacteria"/>
</dbReference>
<dbReference type="EMBL" id="JPVQ01000024">
    <property type="protein sequence ID" value="KGR90189.1"/>
    <property type="molecule type" value="Genomic_DNA"/>
</dbReference>
<evidence type="ECO:0000259" key="1">
    <source>
        <dbReference type="Pfam" id="PF20215"/>
    </source>
</evidence>
<dbReference type="InterPro" id="IPR046482">
    <property type="entry name" value="DUF6575"/>
</dbReference>